<gene>
    <name evidence="1" type="ORF">BINO364_LOCUS16535</name>
</gene>
<dbReference type="EMBL" id="OV170229">
    <property type="protein sequence ID" value="CAH0731743.1"/>
    <property type="molecule type" value="Genomic_DNA"/>
</dbReference>
<protein>
    <submittedName>
        <fullName evidence="1">Uncharacterized protein</fullName>
    </submittedName>
</protein>
<name>A0A8J9VVQ1_9NEOP</name>
<feature type="non-terminal residue" evidence="1">
    <location>
        <position position="176"/>
    </location>
</feature>
<evidence type="ECO:0000313" key="1">
    <source>
        <dbReference type="EMBL" id="CAH0731743.1"/>
    </source>
</evidence>
<dbReference type="Proteomes" id="UP000838878">
    <property type="component" value="Chromosome 9"/>
</dbReference>
<reference evidence="1" key="1">
    <citation type="submission" date="2021-12" db="EMBL/GenBank/DDBJ databases">
        <authorList>
            <person name="Martin H S."/>
        </authorList>
    </citation>
    <scope>NUCLEOTIDE SEQUENCE</scope>
</reference>
<organism evidence="1 2">
    <name type="scientific">Brenthis ino</name>
    <name type="common">lesser marbled fritillary</name>
    <dbReference type="NCBI Taxonomy" id="405034"/>
    <lineage>
        <taxon>Eukaryota</taxon>
        <taxon>Metazoa</taxon>
        <taxon>Ecdysozoa</taxon>
        <taxon>Arthropoda</taxon>
        <taxon>Hexapoda</taxon>
        <taxon>Insecta</taxon>
        <taxon>Pterygota</taxon>
        <taxon>Neoptera</taxon>
        <taxon>Endopterygota</taxon>
        <taxon>Lepidoptera</taxon>
        <taxon>Glossata</taxon>
        <taxon>Ditrysia</taxon>
        <taxon>Papilionoidea</taxon>
        <taxon>Nymphalidae</taxon>
        <taxon>Heliconiinae</taxon>
        <taxon>Argynnini</taxon>
        <taxon>Brenthis</taxon>
    </lineage>
</organism>
<accession>A0A8J9VVQ1</accession>
<keyword evidence="2" id="KW-1185">Reference proteome</keyword>
<dbReference type="AlphaFoldDB" id="A0A8J9VVQ1"/>
<proteinExistence type="predicted"/>
<sequence length="176" mass="18483">MRLRLVCGSCRAVCVQSTMAAPRAAGAAGVGGSAAGALESVLRTRLAHFVVTLLTVPEVEGSEAAVCLIASRGEGCTRRQQELNVCQSDAAPSTEQRSRTPSCSLMSSCAWAADSRQQAAEAGGKHGNLAALSVAALFMYYIHDSSVVIHRHDTYSSDISTSSLLFAFCIQNIMLT</sequence>
<evidence type="ECO:0000313" key="2">
    <source>
        <dbReference type="Proteomes" id="UP000838878"/>
    </source>
</evidence>